<dbReference type="SUPFAM" id="SSF53335">
    <property type="entry name" value="S-adenosyl-L-methionine-dependent methyltransferases"/>
    <property type="match status" value="1"/>
</dbReference>
<name>A0A3N6QGB0_9CYAN</name>
<dbReference type="CDD" id="cd02440">
    <property type="entry name" value="AdoMet_MTases"/>
    <property type="match status" value="1"/>
</dbReference>
<keyword evidence="1" id="KW-0489">Methyltransferase</keyword>
<organism evidence="1 2">
    <name type="scientific">Okeania hirsuta</name>
    <dbReference type="NCBI Taxonomy" id="1458930"/>
    <lineage>
        <taxon>Bacteria</taxon>
        <taxon>Bacillati</taxon>
        <taxon>Cyanobacteriota</taxon>
        <taxon>Cyanophyceae</taxon>
        <taxon>Oscillatoriophycideae</taxon>
        <taxon>Oscillatoriales</taxon>
        <taxon>Microcoleaceae</taxon>
        <taxon>Okeania</taxon>
    </lineage>
</organism>
<dbReference type="PANTHER" id="PTHR43861:SF6">
    <property type="entry name" value="METHYLTRANSFERASE TYPE 11"/>
    <property type="match status" value="1"/>
</dbReference>
<dbReference type="AlphaFoldDB" id="A0A3N6QGB0"/>
<comment type="caution">
    <text evidence="1">The sequence shown here is derived from an EMBL/GenBank/DDBJ whole genome shotgun (WGS) entry which is preliminary data.</text>
</comment>
<dbReference type="OrthoDB" id="449182at2"/>
<evidence type="ECO:0000313" key="2">
    <source>
        <dbReference type="Proteomes" id="UP000269154"/>
    </source>
</evidence>
<dbReference type="PANTHER" id="PTHR43861">
    <property type="entry name" value="TRANS-ACONITATE 2-METHYLTRANSFERASE-RELATED"/>
    <property type="match status" value="1"/>
</dbReference>
<dbReference type="Proteomes" id="UP000269154">
    <property type="component" value="Unassembled WGS sequence"/>
</dbReference>
<dbReference type="GO" id="GO:0032259">
    <property type="term" value="P:methylation"/>
    <property type="evidence" value="ECO:0007669"/>
    <property type="project" value="UniProtKB-KW"/>
</dbReference>
<accession>A0A3N6QGB0</accession>
<reference evidence="1 2" key="1">
    <citation type="journal article" date="2018" name="ACS Chem. Biol.">
        <title>Ketoreductase domain dysfunction expands chemodiversity: malyngamide biosynthesis in the cyanobacterium Okeania hirsuta.</title>
        <authorList>
            <person name="Moss N.A."/>
            <person name="Leao T."/>
            <person name="Rankin M."/>
            <person name="McCullough T.M."/>
            <person name="Qu P."/>
            <person name="Korobeynikov A."/>
            <person name="Smith J.L."/>
            <person name="Gerwick L."/>
            <person name="Gerwick W.H."/>
        </authorList>
    </citation>
    <scope>NUCLEOTIDE SEQUENCE [LARGE SCALE GENOMIC DNA]</scope>
    <source>
        <strain evidence="1 2">PAB10Feb10-1</strain>
    </source>
</reference>
<keyword evidence="2" id="KW-1185">Reference proteome</keyword>
<keyword evidence="1" id="KW-0808">Transferase</keyword>
<dbReference type="GO" id="GO:0008168">
    <property type="term" value="F:methyltransferase activity"/>
    <property type="evidence" value="ECO:0007669"/>
    <property type="project" value="UniProtKB-KW"/>
</dbReference>
<dbReference type="EMBL" id="RCBY01000083">
    <property type="protein sequence ID" value="RQH40883.1"/>
    <property type="molecule type" value="Genomic_DNA"/>
</dbReference>
<dbReference type="Pfam" id="PF13489">
    <property type="entry name" value="Methyltransf_23"/>
    <property type="match status" value="1"/>
</dbReference>
<dbReference type="Gene3D" id="3.40.50.150">
    <property type="entry name" value="Vaccinia Virus protein VP39"/>
    <property type="match status" value="1"/>
</dbReference>
<sequence length="286" mass="32873">MQKNHCPLCHTDKFNYYKAGDDYLLAKCSECGMVWDNNPPVNPTAIYQEDYYNNDFPKGGYSNYFQGMKINSQTFRKRLLKAETKLSGQGLLLDVGCALGDCLEQAKDLGWDNPQGLEVSKYAVKFAKNRGLSVYQGDLFNHNFEPNSFDLIMLQDMIEHTTDPIAQLTGAYQLLKPGGWIFITTPNLGGFWHKLLGSLWYHYKPAEHLTYFSLDTIKLALEKSGFSDVESKPTNNSMSVEYIFDRLKYYQPTLFSFLLRIARTLNFHKLVFSLWIGELEAWGKKK</sequence>
<protein>
    <submittedName>
        <fullName evidence="1">Class I SAM-dependent methyltransferase</fullName>
    </submittedName>
</protein>
<gene>
    <name evidence="1" type="ORF">D5R40_15800</name>
</gene>
<evidence type="ECO:0000313" key="1">
    <source>
        <dbReference type="EMBL" id="RQH40883.1"/>
    </source>
</evidence>
<dbReference type="InterPro" id="IPR029063">
    <property type="entry name" value="SAM-dependent_MTases_sf"/>
</dbReference>
<proteinExistence type="predicted"/>
<dbReference type="RefSeq" id="WP_124146461.1">
    <property type="nucleotide sequence ID" value="NZ_CAWOKI010000163.1"/>
</dbReference>